<sequence length="706" mass="78673">MASVVRGFLAIKRRQSPTRLPTTSTCFNLLKLPNYSRKSILLEKVKSDNQHSIMSPNRCVKKSTGSENAKGALRSDDQSGRKKSNRSGSSSPRHRASMRTALYTCITARQLQIILQLGDELAKRDAESSDGKEESNANIDSLIGNLSRNKTNKRVKSSSSSRPRPRKKHADGSLGRTTDQNTAEFEFSKISIGSFTVDGDRGESRGVVRFCFSSQTMIYAFYYELDDQCYRVAYSMQFDDILRNVPKQLYCTPQGIPDDDGDAIIDVEKIDCDVSRGQMHSNLLHTIHLKRANTKAWEEALLAGNRTFFESIINRKTATSGTASSEVCAAVDSEESRSKMSFNQRSGVYEHAASSFYHPSSPSYYLTPNDHPLSSPSNIQQFTPVYESNLSQAHSSLHPFTPPNAINDSPSFQEVIVSNSNDGMVNNDYMNVIPNHSYSQVQVTNSLNAPVFVTYYNNAMSSQAQQPLPSFESLTSNIIMTPVGQQHPSTQSSAFIQPFNNNYQQNISTTPLLQIGEKEVMNNVANTNHTNMDSTDNITNPYGYSYYQLKPLNNPAKHQMNVPFETIPTTLMTTTDYSKGEVDGNLAQKSSELTRLKNALEGAENILANKEKILETFDKQKQLTTLNNVNMEEVYANDSHHCTNNTQNETSKESDATSKLETPKSKDSFYWLDDLDMNALAATTSSNNNVSDSSQPHDQLEKLTIL</sequence>
<reference evidence="6 7" key="1">
    <citation type="submission" date="2018-11" db="EMBL/GenBank/DDBJ databases">
        <authorList>
            <consortium name="Pathogen Informatics"/>
        </authorList>
    </citation>
    <scope>NUCLEOTIDE SEQUENCE [LARGE SCALE GENOMIC DNA]</scope>
</reference>
<dbReference type="GO" id="GO:0004842">
    <property type="term" value="F:ubiquitin-protein transferase activity"/>
    <property type="evidence" value="ECO:0007669"/>
    <property type="project" value="InterPro"/>
</dbReference>
<dbReference type="SUPFAM" id="SSF56204">
    <property type="entry name" value="Hect, E3 ligase catalytic domain"/>
    <property type="match status" value="1"/>
</dbReference>
<feature type="compositionally biased region" description="Basic and acidic residues" evidence="4">
    <location>
        <begin position="650"/>
        <end position="662"/>
    </location>
</feature>
<feature type="region of interest" description="Disordered" evidence="4">
    <location>
        <begin position="51"/>
        <end position="96"/>
    </location>
</feature>
<evidence type="ECO:0000259" key="5">
    <source>
        <dbReference type="PROSITE" id="PS50237"/>
    </source>
</evidence>
<dbReference type="EMBL" id="UYRR01033533">
    <property type="protein sequence ID" value="VDK58988.1"/>
    <property type="molecule type" value="Genomic_DNA"/>
</dbReference>
<dbReference type="Gene3D" id="3.30.2410.10">
    <property type="entry name" value="Hect, E3 ligase catalytic domain"/>
    <property type="match status" value="1"/>
</dbReference>
<dbReference type="AlphaFoldDB" id="A0A3P6SZI4"/>
<evidence type="ECO:0000256" key="4">
    <source>
        <dbReference type="SAM" id="MobiDB-lite"/>
    </source>
</evidence>
<organism evidence="6 7">
    <name type="scientific">Anisakis simplex</name>
    <name type="common">Herring worm</name>
    <dbReference type="NCBI Taxonomy" id="6269"/>
    <lineage>
        <taxon>Eukaryota</taxon>
        <taxon>Metazoa</taxon>
        <taxon>Ecdysozoa</taxon>
        <taxon>Nematoda</taxon>
        <taxon>Chromadorea</taxon>
        <taxon>Rhabditida</taxon>
        <taxon>Spirurina</taxon>
        <taxon>Ascaridomorpha</taxon>
        <taxon>Ascaridoidea</taxon>
        <taxon>Anisakidae</taxon>
        <taxon>Anisakis</taxon>
        <taxon>Anisakis simplex complex</taxon>
    </lineage>
</organism>
<keyword evidence="1 2" id="KW-0833">Ubl conjugation pathway</keyword>
<dbReference type="OrthoDB" id="8068875at2759"/>
<feature type="region of interest" description="Disordered" evidence="4">
    <location>
        <begin position="686"/>
        <end position="706"/>
    </location>
</feature>
<keyword evidence="3" id="KW-0175">Coiled coil</keyword>
<evidence type="ECO:0000313" key="6">
    <source>
        <dbReference type="EMBL" id="VDK58988.1"/>
    </source>
</evidence>
<feature type="coiled-coil region" evidence="3">
    <location>
        <begin position="586"/>
        <end position="620"/>
    </location>
</feature>
<dbReference type="Pfam" id="PF00632">
    <property type="entry name" value="HECT"/>
    <property type="match status" value="1"/>
</dbReference>
<evidence type="ECO:0000313" key="7">
    <source>
        <dbReference type="Proteomes" id="UP000267096"/>
    </source>
</evidence>
<evidence type="ECO:0000256" key="2">
    <source>
        <dbReference type="PROSITE-ProRule" id="PRU00104"/>
    </source>
</evidence>
<dbReference type="PROSITE" id="PS50237">
    <property type="entry name" value="HECT"/>
    <property type="match status" value="1"/>
</dbReference>
<proteinExistence type="predicted"/>
<evidence type="ECO:0000256" key="3">
    <source>
        <dbReference type="SAM" id="Coils"/>
    </source>
</evidence>
<accession>A0A3P6SZI4</accession>
<name>A0A3P6SZI4_ANISI</name>
<feature type="compositionally biased region" description="Basic and acidic residues" evidence="4">
    <location>
        <begin position="126"/>
        <end position="135"/>
    </location>
</feature>
<keyword evidence="7" id="KW-1185">Reference proteome</keyword>
<protein>
    <recommendedName>
        <fullName evidence="5">HECT domain-containing protein</fullName>
    </recommendedName>
</protein>
<dbReference type="InterPro" id="IPR000569">
    <property type="entry name" value="HECT_dom"/>
</dbReference>
<dbReference type="Proteomes" id="UP000267096">
    <property type="component" value="Unassembled WGS sequence"/>
</dbReference>
<dbReference type="InterPro" id="IPR035983">
    <property type="entry name" value="Hect_E3_ubiquitin_ligase"/>
</dbReference>
<feature type="active site" description="Glycyl thioester intermediate" evidence="2">
    <location>
        <position position="26"/>
    </location>
</feature>
<gene>
    <name evidence="6" type="ORF">ASIM_LOCUS16901</name>
</gene>
<feature type="region of interest" description="Disordered" evidence="4">
    <location>
        <begin position="126"/>
        <end position="178"/>
    </location>
</feature>
<feature type="region of interest" description="Disordered" evidence="4">
    <location>
        <begin position="640"/>
        <end position="662"/>
    </location>
</feature>
<evidence type="ECO:0000256" key="1">
    <source>
        <dbReference type="ARBA" id="ARBA00022786"/>
    </source>
</evidence>
<feature type="domain" description="HECT" evidence="5">
    <location>
        <begin position="1"/>
        <end position="45"/>
    </location>
</feature>